<dbReference type="InterPro" id="IPR015421">
    <property type="entry name" value="PyrdxlP-dep_Trfase_major"/>
</dbReference>
<evidence type="ECO:0000313" key="6">
    <source>
        <dbReference type="Proteomes" id="UP000297641"/>
    </source>
</evidence>
<keyword evidence="3" id="KW-0663">Pyridoxal phosphate</keyword>
<dbReference type="Gene3D" id="3.90.1150.10">
    <property type="entry name" value="Aspartate Aminotransferase, domain 1"/>
    <property type="match status" value="1"/>
</dbReference>
<dbReference type="PANTHER" id="PTHR13693:SF100">
    <property type="entry name" value="8-AMINO-7-OXONONANOATE SYNTHASE"/>
    <property type="match status" value="1"/>
</dbReference>
<dbReference type="GO" id="GO:0008710">
    <property type="term" value="F:8-amino-7-oxononanoate synthase activity"/>
    <property type="evidence" value="ECO:0007669"/>
    <property type="project" value="TreeGrafter"/>
</dbReference>
<evidence type="ECO:0000256" key="2">
    <source>
        <dbReference type="ARBA" id="ARBA00022679"/>
    </source>
</evidence>
<organism evidence="5 6">
    <name type="scientific">Leptospira bouyouniensis</name>
    <dbReference type="NCBI Taxonomy" id="2484911"/>
    <lineage>
        <taxon>Bacteria</taxon>
        <taxon>Pseudomonadati</taxon>
        <taxon>Spirochaetota</taxon>
        <taxon>Spirochaetia</taxon>
        <taxon>Leptospirales</taxon>
        <taxon>Leptospiraceae</taxon>
        <taxon>Leptospira</taxon>
    </lineage>
</organism>
<evidence type="ECO:0000256" key="3">
    <source>
        <dbReference type="ARBA" id="ARBA00022898"/>
    </source>
</evidence>
<evidence type="ECO:0000256" key="1">
    <source>
        <dbReference type="ARBA" id="ARBA00001933"/>
    </source>
</evidence>
<dbReference type="PANTHER" id="PTHR13693">
    <property type="entry name" value="CLASS II AMINOTRANSFERASE/8-AMINO-7-OXONONANOATE SYNTHASE"/>
    <property type="match status" value="1"/>
</dbReference>
<keyword evidence="2" id="KW-0808">Transferase</keyword>
<dbReference type="OrthoDB" id="9807157at2"/>
<proteinExistence type="predicted"/>
<dbReference type="GO" id="GO:0009102">
    <property type="term" value="P:biotin biosynthetic process"/>
    <property type="evidence" value="ECO:0007669"/>
    <property type="project" value="TreeGrafter"/>
</dbReference>
<evidence type="ECO:0000313" key="5">
    <source>
        <dbReference type="EMBL" id="TGL07156.1"/>
    </source>
</evidence>
<dbReference type="InterPro" id="IPR015422">
    <property type="entry name" value="PyrdxlP-dep_Trfase_small"/>
</dbReference>
<dbReference type="Gene3D" id="3.40.640.10">
    <property type="entry name" value="Type I PLP-dependent aspartate aminotransferase-like (Major domain)"/>
    <property type="match status" value="1"/>
</dbReference>
<dbReference type="AlphaFoldDB" id="A0A7I0HTK8"/>
<protein>
    <submittedName>
        <fullName evidence="5">8-amino-7-oxononanoate synthase</fullName>
    </submittedName>
</protein>
<dbReference type="GO" id="GO:0030170">
    <property type="term" value="F:pyridoxal phosphate binding"/>
    <property type="evidence" value="ECO:0007669"/>
    <property type="project" value="InterPro"/>
</dbReference>
<dbReference type="Pfam" id="PF00155">
    <property type="entry name" value="Aminotran_1_2"/>
    <property type="match status" value="1"/>
</dbReference>
<dbReference type="InterPro" id="IPR015424">
    <property type="entry name" value="PyrdxlP-dep_Trfase"/>
</dbReference>
<gene>
    <name evidence="5" type="ORF">EHQ43_06970</name>
</gene>
<dbReference type="EMBL" id="RQFT01000007">
    <property type="protein sequence ID" value="TGL07156.1"/>
    <property type="molecule type" value="Genomic_DNA"/>
</dbReference>
<sequence length="393" mass="44553">MSLHWEEIQTKLESIKEKQLFRETKTYQGIDFCSNDYLGLSSNPRMLEYYQTLQDEYPFGSTASRLVRGNFDSMDLFEKEFASFVEGEAALLVSTGFVANFGLIDSIAAPDCYVFTDRLNHASILDGIRISGAKKKYYNHLDLEHLKSLLQKTDLEDPSRKHKRIVVTESLFSMDGDSPNFKTLLQLKEEFGFVLVVDEAHAIGVYGKEGKGILFRDLPTESIKSIDYRVYTLGKSFGLEGGVIVTKKIGRDHLVNVMRSFIFSTAPLPIISKLAIFVLNLLRSMDEVRVNLHSLAYHLKQSLLDSGFVITNTESHIIPLLLNSEKEALFYGKRLQEIGLDVRAIRPPTVPTPRLRISLNAKLSHEDTNSLVSALVKIRKEWNDQLNNSTNHE</sequence>
<comment type="cofactor">
    <cofactor evidence="1">
        <name>pyridoxal 5'-phosphate</name>
        <dbReference type="ChEBI" id="CHEBI:597326"/>
    </cofactor>
</comment>
<dbReference type="RefSeq" id="WP_135741135.1">
    <property type="nucleotide sequence ID" value="NZ_RQFT01000007.1"/>
</dbReference>
<name>A0A7I0HTK8_9LEPT</name>
<accession>A0A7I0HTK8</accession>
<dbReference type="SUPFAM" id="SSF53383">
    <property type="entry name" value="PLP-dependent transferases"/>
    <property type="match status" value="1"/>
</dbReference>
<reference evidence="5 6" key="1">
    <citation type="journal article" date="2019" name="PLoS Negl. Trop. Dis.">
        <title>Revisiting the worldwide diversity of Leptospira species in the environment.</title>
        <authorList>
            <person name="Vincent A.T."/>
            <person name="Schiettekatte O."/>
            <person name="Bourhy P."/>
            <person name="Veyrier F.J."/>
            <person name="Picardeau M."/>
        </authorList>
    </citation>
    <scope>NUCLEOTIDE SEQUENCE [LARGE SCALE GENOMIC DNA]</scope>
    <source>
        <strain evidence="5 6">201800273</strain>
    </source>
</reference>
<feature type="domain" description="Aminotransferase class I/classII large" evidence="4">
    <location>
        <begin position="29"/>
        <end position="375"/>
    </location>
</feature>
<dbReference type="InterPro" id="IPR004839">
    <property type="entry name" value="Aminotransferase_I/II_large"/>
</dbReference>
<dbReference type="InterPro" id="IPR050087">
    <property type="entry name" value="AON_synthase_class-II"/>
</dbReference>
<dbReference type="Proteomes" id="UP000297641">
    <property type="component" value="Unassembled WGS sequence"/>
</dbReference>
<comment type="caution">
    <text evidence="5">The sequence shown here is derived from an EMBL/GenBank/DDBJ whole genome shotgun (WGS) entry which is preliminary data.</text>
</comment>
<evidence type="ECO:0000259" key="4">
    <source>
        <dbReference type="Pfam" id="PF00155"/>
    </source>
</evidence>